<dbReference type="GO" id="GO:0003677">
    <property type="term" value="F:DNA binding"/>
    <property type="evidence" value="ECO:0007669"/>
    <property type="project" value="InterPro"/>
</dbReference>
<dbReference type="Pfam" id="PF02384">
    <property type="entry name" value="N6_Mtase"/>
    <property type="match status" value="1"/>
</dbReference>
<dbReference type="InterPro" id="IPR029063">
    <property type="entry name" value="SAM-dependent_MTases_sf"/>
</dbReference>
<dbReference type="InterPro" id="IPR003356">
    <property type="entry name" value="DNA_methylase_A-5"/>
</dbReference>
<dbReference type="RefSeq" id="WP_061992974.1">
    <property type="nucleotide sequence ID" value="NZ_DF968000.1"/>
</dbReference>
<dbReference type="Proteomes" id="UP000253891">
    <property type="component" value="Unassembled WGS sequence"/>
</dbReference>
<reference evidence="2 3" key="1">
    <citation type="journal article" date="2015" name="BMC Genomics">
        <title>Comparative genomics of Fructobacillus spp. and Leuconostoc spp. reveals niche-specific evolution of Fructobacillus spp.</title>
        <authorList>
            <person name="Endo A."/>
            <person name="Tanizawa Y."/>
            <person name="Tanaka N."/>
            <person name="Maeno S."/>
            <person name="Kumar H."/>
            <person name="Shiwa Y."/>
            <person name="Okada S."/>
            <person name="Yoshikawa H."/>
            <person name="Dicks L."/>
            <person name="Nakagawa J."/>
            <person name="Arita M."/>
        </authorList>
    </citation>
    <scope>NUCLEOTIDE SEQUENCE [LARGE SCALE GENOMIC DNA]</scope>
    <source>
        <strain evidence="2 3">JCM 12225</strain>
    </source>
</reference>
<dbReference type="Gene3D" id="3.40.50.150">
    <property type="entry name" value="Vaccinia Virus protein VP39"/>
    <property type="match status" value="1"/>
</dbReference>
<organism evidence="2 3">
    <name type="scientific">Fructobacillus ficulneus</name>
    <dbReference type="NCBI Taxonomy" id="157463"/>
    <lineage>
        <taxon>Bacteria</taxon>
        <taxon>Bacillati</taxon>
        <taxon>Bacillota</taxon>
        <taxon>Bacilli</taxon>
        <taxon>Lactobacillales</taxon>
        <taxon>Lactobacillaceae</taxon>
        <taxon>Fructobacillus</taxon>
    </lineage>
</organism>
<evidence type="ECO:0000313" key="3">
    <source>
        <dbReference type="Proteomes" id="UP000253891"/>
    </source>
</evidence>
<dbReference type="OrthoDB" id="9788159at2"/>
<dbReference type="GO" id="GO:0008170">
    <property type="term" value="F:N-methyltransferase activity"/>
    <property type="evidence" value="ECO:0007669"/>
    <property type="project" value="InterPro"/>
</dbReference>
<dbReference type="STRING" id="157463.GCA_001047075_00488"/>
<keyword evidence="3" id="KW-1185">Reference proteome</keyword>
<feature type="domain" description="DNA methylase adenine-specific" evidence="1">
    <location>
        <begin position="97"/>
        <end position="308"/>
    </location>
</feature>
<dbReference type="EMBL" id="DF968000">
    <property type="protein sequence ID" value="GAO99570.1"/>
    <property type="molecule type" value="Genomic_DNA"/>
</dbReference>
<keyword evidence="2" id="KW-0808">Transferase</keyword>
<dbReference type="GO" id="GO:0032259">
    <property type="term" value="P:methylation"/>
    <property type="evidence" value="ECO:0007669"/>
    <property type="project" value="UniProtKB-KW"/>
</dbReference>
<name>A0A0K8MGB9_9LACO</name>
<proteinExistence type="predicted"/>
<accession>A0A0K8MGB9</accession>
<dbReference type="AlphaFoldDB" id="A0A0K8MGB9"/>
<evidence type="ECO:0000313" key="2">
    <source>
        <dbReference type="EMBL" id="GAO99570.1"/>
    </source>
</evidence>
<dbReference type="PANTHER" id="PTHR41313">
    <property type="entry name" value="ADENINE-SPECIFIC METHYLTRANSFERASE"/>
    <property type="match status" value="1"/>
</dbReference>
<keyword evidence="2" id="KW-0489">Methyltransferase</keyword>
<dbReference type="SUPFAM" id="SSF53335">
    <property type="entry name" value="S-adenosyl-L-methionine-dependent methyltransferases"/>
    <property type="match status" value="1"/>
</dbReference>
<dbReference type="PANTHER" id="PTHR41313:SF1">
    <property type="entry name" value="DNA METHYLASE ADENINE-SPECIFIC DOMAIN-CONTAINING PROTEIN"/>
    <property type="match status" value="1"/>
</dbReference>
<protein>
    <submittedName>
        <fullName evidence="2">Adenine-specific methyltransferase</fullName>
    </submittedName>
</protein>
<dbReference type="Gene3D" id="1.10.150.470">
    <property type="match status" value="1"/>
</dbReference>
<dbReference type="InterPro" id="IPR052933">
    <property type="entry name" value="DNA_Protect_Modify"/>
</dbReference>
<sequence length="334" mass="36673">MINQRIPEYFEKIFTVTTAVKNNEEATYRQALVQTLATLIAGELSQADIEQLSSDSQTALSDLQTVDWSSLSFSDRRNILQLLVLKADREDKTPANQQLTPDGIGYLLGELIYQTTQIKEDARVTDMVVGTGNLLWTVEETLNRHELKMIGTGIDNDNQQLALASVTGEALHDQESALFLGDVVDLAADAITPAPIVIGDLPIGYYPQAAPTGFVTSLSSEAGKSYAHYLMIEKSLDLVSDDGWIYLVVPADLLAGPNHEAILKLLSQKAQLKAFLALPSEYFKNQERAKALLVLRKPGVGPKTEVLMGQYPSVKDPQALQEFLQDIAAWGKLK</sequence>
<evidence type="ECO:0000259" key="1">
    <source>
        <dbReference type="Pfam" id="PF02384"/>
    </source>
</evidence>
<gene>
    <name evidence="2" type="ORF">FFIC_230540</name>
</gene>